<dbReference type="PANTHER" id="PTHR13932:SF5">
    <property type="entry name" value="RADICAL S-ADENOSYL METHIONINE DOMAIN-CONTAINING PROTEIN 1, MITOCHONDRIAL"/>
    <property type="match status" value="1"/>
</dbReference>
<dbReference type="GO" id="GO:0046872">
    <property type="term" value="F:metal ion binding"/>
    <property type="evidence" value="ECO:0007669"/>
    <property type="project" value="UniProtKB-KW"/>
</dbReference>
<evidence type="ECO:0000256" key="1">
    <source>
        <dbReference type="ARBA" id="ARBA00017228"/>
    </source>
</evidence>
<proteinExistence type="predicted"/>
<dbReference type="Pfam" id="PF04055">
    <property type="entry name" value="Radical_SAM"/>
    <property type="match status" value="1"/>
</dbReference>
<evidence type="ECO:0000256" key="2">
    <source>
        <dbReference type="ARBA" id="ARBA00022691"/>
    </source>
</evidence>
<dbReference type="InterPro" id="IPR034505">
    <property type="entry name" value="Coproporphyrinogen-III_oxidase"/>
</dbReference>
<dbReference type="GO" id="GO:0051539">
    <property type="term" value="F:4 iron, 4 sulfur cluster binding"/>
    <property type="evidence" value="ECO:0007669"/>
    <property type="project" value="TreeGrafter"/>
</dbReference>
<keyword evidence="2" id="KW-0949">S-adenosyl-L-methionine</keyword>
<dbReference type="SFLD" id="SFLDS00029">
    <property type="entry name" value="Radical_SAM"/>
    <property type="match status" value="1"/>
</dbReference>
<reference evidence="7 8" key="1">
    <citation type="submission" date="2020-01" db="EMBL/GenBank/DDBJ databases">
        <title>Anaeroalcalibacter tamaniensis gen. nov., sp. nov., moderately halophilic strictly anaerobic fermenter bacterium from mud volcano of Taman peninsula.</title>
        <authorList>
            <person name="Frolova A."/>
            <person name="Merkel A.Y."/>
            <person name="Slobodkin A.I."/>
        </authorList>
    </citation>
    <scope>NUCLEOTIDE SEQUENCE [LARGE SCALE GENOMIC DNA]</scope>
    <source>
        <strain evidence="7 8">F-3ap</strain>
    </source>
</reference>
<dbReference type="SUPFAM" id="SSF102114">
    <property type="entry name" value="Radical SAM enzymes"/>
    <property type="match status" value="1"/>
</dbReference>
<evidence type="ECO:0000313" key="8">
    <source>
        <dbReference type="Proteomes" id="UP000461585"/>
    </source>
</evidence>
<keyword evidence="8" id="KW-1185">Reference proteome</keyword>
<keyword evidence="4" id="KW-0408">Iron</keyword>
<dbReference type="PANTHER" id="PTHR13932">
    <property type="entry name" value="COPROPORPHYRINIGEN III OXIDASE"/>
    <property type="match status" value="1"/>
</dbReference>
<dbReference type="SMART" id="SM00729">
    <property type="entry name" value="Elp3"/>
    <property type="match status" value="1"/>
</dbReference>
<gene>
    <name evidence="7" type="ORF">GXN74_06815</name>
</gene>
<dbReference type="RefSeq" id="WP_162370181.1">
    <property type="nucleotide sequence ID" value="NZ_JAAEEH010000015.1"/>
</dbReference>
<dbReference type="GO" id="GO:0006779">
    <property type="term" value="P:porphyrin-containing compound biosynthetic process"/>
    <property type="evidence" value="ECO:0007669"/>
    <property type="project" value="TreeGrafter"/>
</dbReference>
<dbReference type="InterPro" id="IPR058240">
    <property type="entry name" value="rSAM_sf"/>
</dbReference>
<evidence type="ECO:0000256" key="4">
    <source>
        <dbReference type="ARBA" id="ARBA00023004"/>
    </source>
</evidence>
<keyword evidence="3" id="KW-0479">Metal-binding</keyword>
<dbReference type="AlphaFoldDB" id="A0A7X5HVJ6"/>
<dbReference type="GO" id="GO:0003824">
    <property type="term" value="F:catalytic activity"/>
    <property type="evidence" value="ECO:0007669"/>
    <property type="project" value="InterPro"/>
</dbReference>
<evidence type="ECO:0000256" key="5">
    <source>
        <dbReference type="ARBA" id="ARBA00023014"/>
    </source>
</evidence>
<protein>
    <recommendedName>
        <fullName evidence="1">Heme chaperone HemW</fullName>
    </recommendedName>
</protein>
<evidence type="ECO:0000313" key="7">
    <source>
        <dbReference type="EMBL" id="NDL67452.1"/>
    </source>
</evidence>
<dbReference type="CDD" id="cd01335">
    <property type="entry name" value="Radical_SAM"/>
    <property type="match status" value="1"/>
</dbReference>
<dbReference type="InterPro" id="IPR007197">
    <property type="entry name" value="rSAM"/>
</dbReference>
<comment type="caution">
    <text evidence="7">The sequence shown here is derived from an EMBL/GenBank/DDBJ whole genome shotgun (WGS) entry which is preliminary data.</text>
</comment>
<keyword evidence="5" id="KW-0411">Iron-sulfur</keyword>
<dbReference type="GO" id="GO:0005737">
    <property type="term" value="C:cytoplasm"/>
    <property type="evidence" value="ECO:0007669"/>
    <property type="project" value="TreeGrafter"/>
</dbReference>
<dbReference type="PROSITE" id="PS51918">
    <property type="entry name" value="RADICAL_SAM"/>
    <property type="match status" value="1"/>
</dbReference>
<evidence type="ECO:0000259" key="6">
    <source>
        <dbReference type="PROSITE" id="PS51918"/>
    </source>
</evidence>
<name>A0A7X5HVJ6_9FIRM</name>
<organism evidence="7 8">
    <name type="scientific">Anaerotalea alkaliphila</name>
    <dbReference type="NCBI Taxonomy" id="2662126"/>
    <lineage>
        <taxon>Bacteria</taxon>
        <taxon>Bacillati</taxon>
        <taxon>Bacillota</taxon>
        <taxon>Clostridia</taxon>
        <taxon>Eubacteriales</taxon>
        <taxon>Anaerotalea</taxon>
    </lineage>
</organism>
<dbReference type="InterPro" id="IPR006638">
    <property type="entry name" value="Elp3/MiaA/NifB-like_rSAM"/>
</dbReference>
<accession>A0A7X5HVJ6</accession>
<dbReference type="InterPro" id="IPR013785">
    <property type="entry name" value="Aldolase_TIM"/>
</dbReference>
<dbReference type="Proteomes" id="UP000461585">
    <property type="component" value="Unassembled WGS sequence"/>
</dbReference>
<sequence>MLFTSMLRVVLTRSFKPFVFKGGSRNGLEFQGLEDLGLYVHIPFCRSLCPFCPYCKVIHDKQKADAYKAALLKEIDLACGGMAGKKKATSLYFGGGTPALMIDDLKDIIDRLMGSFSLTGGIGVELHPDDITEEVLGKLKEAGVTMVSVGIQSFDEGCLRVLGRSGEDYGGKLRLVREHGFDVVDVDLIFAIPGQTEDILEKDIGTAFEQGATQVSAYPFIDFTFADNPAKPLSGRVKKRMLQSLAGYCRGIDADRTSVWTFAKPGTEKYSSVTRDTFLGFGVSATTLLRDSFKINTFSIGEYVKRVDAGVLPTSLTLRFTKRQRAVYHLFWSAYGMGIDGGKFEKVIGTPMEKMFGAELFLGRKLGFLKKEGNSYALTDKAAELYHSIEQAYTTAYIDKMWNVSRKQAFPDRIVLK</sequence>
<dbReference type="SFLD" id="SFLDG01065">
    <property type="entry name" value="anaerobic_coproporphyrinogen-I"/>
    <property type="match status" value="1"/>
</dbReference>
<evidence type="ECO:0000256" key="3">
    <source>
        <dbReference type="ARBA" id="ARBA00022723"/>
    </source>
</evidence>
<feature type="domain" description="Radical SAM core" evidence="6">
    <location>
        <begin position="30"/>
        <end position="255"/>
    </location>
</feature>
<dbReference type="Gene3D" id="3.20.20.70">
    <property type="entry name" value="Aldolase class I"/>
    <property type="match status" value="1"/>
</dbReference>
<dbReference type="EMBL" id="JAAEEH010000015">
    <property type="protein sequence ID" value="NDL67452.1"/>
    <property type="molecule type" value="Genomic_DNA"/>
</dbReference>